<reference evidence="1" key="1">
    <citation type="submission" date="2024-07" db="EMBL/GenBank/DDBJ databases">
        <title>Metagenome and Metagenome-Assembled Genomes of Archaea from a hot spring from the geothermal field of Los Azufres, Mexico.</title>
        <authorList>
            <person name="Marin-Paredes R."/>
            <person name="Martinez-Romero E."/>
            <person name="Servin-Garciduenas L.E."/>
        </authorList>
    </citation>
    <scope>NUCLEOTIDE SEQUENCE</scope>
    <source>
        <strain evidence="1">AZ1-454</strain>
    </source>
</reference>
<sequence>MIRGVYRPLKGVEFTDEDKNKKAFEYLKELLVNSIITLNSNYTNYINTPENLASILADVISLVYKAPMALPFLQYSNNSKYISNNFDYLICYVFNRYRNDFQINTSTSDILDEICRQRPKIFTDVFLTSYEKIEYIYEALLTTPGDTRPGRNFSSLAAHMNLTALIGWLMFGEAVDIPYYRLAAILHDIGKLVKPEAHLSAAEQFFTDVISRLDNKVDPKIIDYLYKVKEKVKKHHNPDFKPDKIAAKSERFSDEEIKDALKENKDCEIFLEMFEGGSTKKSLEIENEFIKKNGEEKYKKLYEECSRVAYEKISENVGKSREDITRDNPYGYIYYINFPGVQSFINYFSNLKDISTASFMVDFSVSTLPFIYFDTLLSKTSSKTRTPLEALIGVSGGHSFFVGRSDVDPEEFIKEIRKDKYLKNLDIELSITYEKFYWDETLAPYSIVLDLMEESQLKSISFDGIEPTKVLSLGLHKICDNCKQRPATQKLNDEYLCPRCYTIRGISDRRGFMARVNTIYKIGDRDLELGYDKEVDPMVFISGGDESPRYVSIIRFDANDASKYFAKTLSWSEYLDKSFYLDYWIKKSLRDTVKEFISKNEKMTKRFISGIQYIGGDEGLLISPSLISINFMVDMIDKVYEKTKVTFKVGIVTVKPDHPIQFAIQAAEKVMEEAKIENKNSLGIVVSPSFISPSVIQGITEDEKKVLKLKNSFEDVKNIINIVNPDISESEKDKERVKDFLREINDIVDFYYTHSFYETLVYIIRERARHKKFADLLEILLKDYVNTKKTEGTDGFRLLDLYFILKNYETGYGEEMK</sequence>
<protein>
    <submittedName>
        <fullName evidence="1">Uncharacterized protein</fullName>
    </submittedName>
</protein>
<evidence type="ECO:0000313" key="1">
    <source>
        <dbReference type="EMBL" id="MEW9492177.1"/>
    </source>
</evidence>
<organism evidence="1 2">
    <name type="scientific">Candidatus Aramenus sulfurataquae</name>
    <dbReference type="NCBI Taxonomy" id="1326980"/>
    <lineage>
        <taxon>Archaea</taxon>
        <taxon>Thermoproteota</taxon>
        <taxon>Thermoprotei</taxon>
        <taxon>Sulfolobales</taxon>
        <taxon>Sulfolobaceae</taxon>
        <taxon>Candidatus Aramenus</taxon>
    </lineage>
</organism>
<proteinExistence type="predicted"/>
<gene>
    <name evidence="1" type="ORF">TQ35_0008270</name>
</gene>
<accession>A0ACC6TQQ4</accession>
<dbReference type="EMBL" id="JZWS03000014">
    <property type="protein sequence ID" value="MEW9492177.1"/>
    <property type="molecule type" value="Genomic_DNA"/>
</dbReference>
<evidence type="ECO:0000313" key="2">
    <source>
        <dbReference type="Proteomes" id="UP000053480"/>
    </source>
</evidence>
<dbReference type="Proteomes" id="UP000053480">
    <property type="component" value="Unassembled WGS sequence"/>
</dbReference>
<comment type="caution">
    <text evidence="1">The sequence shown here is derived from an EMBL/GenBank/DDBJ whole genome shotgun (WGS) entry which is preliminary data.</text>
</comment>
<name>A0ACC6TQQ4_9CREN</name>